<proteinExistence type="predicted"/>
<keyword evidence="4" id="KW-1185">Reference proteome</keyword>
<evidence type="ECO:0000313" key="3">
    <source>
        <dbReference type="EMBL" id="TXG38943.1"/>
    </source>
</evidence>
<dbReference type="Gene3D" id="1.20.144.10">
    <property type="entry name" value="Phosphatidic acid phosphatase type 2/haloperoxidase"/>
    <property type="match status" value="1"/>
</dbReference>
<dbReference type="PANTHER" id="PTHR14969">
    <property type="entry name" value="SPHINGOSINE-1-PHOSPHATE PHOSPHOHYDROLASE"/>
    <property type="match status" value="1"/>
</dbReference>
<keyword evidence="1" id="KW-0812">Transmembrane</keyword>
<feature type="transmembrane region" description="Helical" evidence="1">
    <location>
        <begin position="135"/>
        <end position="153"/>
    </location>
</feature>
<dbReference type="InterPro" id="IPR036938">
    <property type="entry name" value="PAP2/HPO_sf"/>
</dbReference>
<keyword evidence="1" id="KW-0472">Membrane</keyword>
<feature type="transmembrane region" description="Helical" evidence="1">
    <location>
        <begin position="56"/>
        <end position="75"/>
    </location>
</feature>
<sequence length="191" mass="21838">MLEKILEYDTALFLFLNNLGTETWDGLWLVITNKLTFIPLYALLLYLLYKKYGWKALIVFVVTVALMITFTDQITNVFKRGFARPRPCGESDLIDQMRFIAVRCGKYGFFSGHSSNSMAAAVYAGLMLRPFYKNAIYILLFWSAVVAYSRIYVGVHYPTDIVCGLTFGAIAGFIFFKFASFLLNRFGIKNK</sequence>
<dbReference type="EMBL" id="VRKQ01000008">
    <property type="protein sequence ID" value="TXG38943.1"/>
    <property type="molecule type" value="Genomic_DNA"/>
</dbReference>
<gene>
    <name evidence="3" type="ORF">FUA22_03375</name>
</gene>
<comment type="caution">
    <text evidence="3">The sequence shown here is derived from an EMBL/GenBank/DDBJ whole genome shotgun (WGS) entry which is preliminary data.</text>
</comment>
<dbReference type="OrthoDB" id="9789113at2"/>
<dbReference type="PANTHER" id="PTHR14969:SF13">
    <property type="entry name" value="AT30094P"/>
    <property type="match status" value="1"/>
</dbReference>
<evidence type="ECO:0000259" key="2">
    <source>
        <dbReference type="SMART" id="SM00014"/>
    </source>
</evidence>
<dbReference type="Proteomes" id="UP000321080">
    <property type="component" value="Unassembled WGS sequence"/>
</dbReference>
<protein>
    <submittedName>
        <fullName evidence="3">Phosphatase PAP2 family protein</fullName>
    </submittedName>
</protein>
<dbReference type="SUPFAM" id="SSF48317">
    <property type="entry name" value="Acid phosphatase/Vanadium-dependent haloperoxidase"/>
    <property type="match status" value="1"/>
</dbReference>
<reference evidence="3 4" key="1">
    <citation type="submission" date="2019-08" db="EMBL/GenBank/DDBJ databases">
        <title>Seonamhaeicola sediminis sp. nov., isolated from marine sediment.</title>
        <authorList>
            <person name="Cao W.R."/>
        </authorList>
    </citation>
    <scope>NUCLEOTIDE SEQUENCE [LARGE SCALE GENOMIC DNA]</scope>
    <source>
        <strain evidence="3 4">1505</strain>
    </source>
</reference>
<dbReference type="InterPro" id="IPR000326">
    <property type="entry name" value="PAP2/HPO"/>
</dbReference>
<name>A0A5C7GKT6_9FLAO</name>
<keyword evidence="1" id="KW-1133">Transmembrane helix</keyword>
<feature type="transmembrane region" description="Helical" evidence="1">
    <location>
        <begin position="165"/>
        <end position="183"/>
    </location>
</feature>
<feature type="domain" description="Phosphatidic acid phosphatase type 2/haloperoxidase" evidence="2">
    <location>
        <begin position="60"/>
        <end position="176"/>
    </location>
</feature>
<dbReference type="RefSeq" id="WP_147766424.1">
    <property type="nucleotide sequence ID" value="NZ_VRKQ01000008.1"/>
</dbReference>
<dbReference type="Pfam" id="PF01569">
    <property type="entry name" value="PAP2"/>
    <property type="match status" value="1"/>
</dbReference>
<evidence type="ECO:0000313" key="4">
    <source>
        <dbReference type="Proteomes" id="UP000321080"/>
    </source>
</evidence>
<accession>A0A5C7GKT6</accession>
<dbReference type="AlphaFoldDB" id="A0A5C7GKT6"/>
<organism evidence="3 4">
    <name type="scientific">Seonamhaeicola maritimus</name>
    <dbReference type="NCBI Taxonomy" id="2591822"/>
    <lineage>
        <taxon>Bacteria</taxon>
        <taxon>Pseudomonadati</taxon>
        <taxon>Bacteroidota</taxon>
        <taxon>Flavobacteriia</taxon>
        <taxon>Flavobacteriales</taxon>
        <taxon>Flavobacteriaceae</taxon>
    </lineage>
</organism>
<feature type="transmembrane region" description="Helical" evidence="1">
    <location>
        <begin position="26"/>
        <end position="49"/>
    </location>
</feature>
<evidence type="ECO:0000256" key="1">
    <source>
        <dbReference type="SAM" id="Phobius"/>
    </source>
</evidence>
<dbReference type="SMART" id="SM00014">
    <property type="entry name" value="acidPPc"/>
    <property type="match status" value="1"/>
</dbReference>